<evidence type="ECO:0000256" key="7">
    <source>
        <dbReference type="ARBA" id="ARBA00022833"/>
    </source>
</evidence>
<keyword evidence="10" id="KW-1185">Reference proteome</keyword>
<comment type="cofactor">
    <cofactor evidence="1">
        <name>Zn(2+)</name>
        <dbReference type="ChEBI" id="CHEBI:29105"/>
    </cofactor>
</comment>
<evidence type="ECO:0000313" key="10">
    <source>
        <dbReference type="Proteomes" id="UP001485043"/>
    </source>
</evidence>
<feature type="region of interest" description="Disordered" evidence="8">
    <location>
        <begin position="221"/>
        <end position="253"/>
    </location>
</feature>
<feature type="compositionally biased region" description="Low complexity" evidence="8">
    <location>
        <begin position="221"/>
        <end position="237"/>
    </location>
</feature>
<dbReference type="PROSITE" id="PS01306">
    <property type="entry name" value="UPF0054"/>
    <property type="match status" value="1"/>
</dbReference>
<keyword evidence="5" id="KW-0255">Endonuclease</keyword>
<dbReference type="SUPFAM" id="SSF56784">
    <property type="entry name" value="HAD-like"/>
    <property type="match status" value="1"/>
</dbReference>
<dbReference type="Gene3D" id="3.40.50.1000">
    <property type="entry name" value="HAD superfamily/HAD-like"/>
    <property type="match status" value="1"/>
</dbReference>
<dbReference type="PANTHER" id="PTHR46986:SF1">
    <property type="entry name" value="ENDORIBONUCLEASE YBEY, CHLOROPLASTIC"/>
    <property type="match status" value="1"/>
</dbReference>
<evidence type="ECO:0000256" key="5">
    <source>
        <dbReference type="ARBA" id="ARBA00022759"/>
    </source>
</evidence>
<keyword evidence="6" id="KW-0378">Hydrolase</keyword>
<dbReference type="SFLD" id="SFLDG01140">
    <property type="entry name" value="C2.B:_Phosphomannomutase_and_P"/>
    <property type="match status" value="1"/>
</dbReference>
<evidence type="ECO:0000256" key="2">
    <source>
        <dbReference type="ARBA" id="ARBA00010875"/>
    </source>
</evidence>
<reference evidence="9 10" key="1">
    <citation type="journal article" date="2024" name="Nat. Commun.">
        <title>Phylogenomics reveals the evolutionary origins of lichenization in chlorophyte algae.</title>
        <authorList>
            <person name="Puginier C."/>
            <person name="Libourel C."/>
            <person name="Otte J."/>
            <person name="Skaloud P."/>
            <person name="Haon M."/>
            <person name="Grisel S."/>
            <person name="Petersen M."/>
            <person name="Berrin J.G."/>
            <person name="Delaux P.M."/>
            <person name="Dal Grande F."/>
            <person name="Keller J."/>
        </authorList>
    </citation>
    <scope>NUCLEOTIDE SEQUENCE [LARGE SCALE GENOMIC DNA]</scope>
    <source>
        <strain evidence="9 10">SAG 2523</strain>
    </source>
</reference>
<organism evidence="9 10">
    <name type="scientific">Apatococcus fuscideae</name>
    <dbReference type="NCBI Taxonomy" id="2026836"/>
    <lineage>
        <taxon>Eukaryota</taxon>
        <taxon>Viridiplantae</taxon>
        <taxon>Chlorophyta</taxon>
        <taxon>core chlorophytes</taxon>
        <taxon>Trebouxiophyceae</taxon>
        <taxon>Chlorellales</taxon>
        <taxon>Chlorellaceae</taxon>
        <taxon>Apatococcus</taxon>
    </lineage>
</organism>
<sequence>MNGGVELCRSADGATMAIPISSFLQPTDDRSSSPTATHAALHTQHLSSVDVLVEGAPSVEGVNSEALALWLEQDAEKVISAAQRTTDKIPGLAELSIVLCDDVYIQELNRDHRGKDASTDVLSFPMGSVGDFPVHGELPVMLGDLIISLDTAHRQAAERGHTLQDECRVLLVHGLLHLLGYDHELGEKAHAAMAAAEACIMSELSWKGEGLIAAAGQSSETISSSSGTSLGSTQSRSLPGVRAGTRLQDRQRDAGGASEIKLLALDMDGTLLDSKGQCLPSSVKAIEAAIAKGVFVCLATGKARPAAIRALTKVGLAGKGKVVSKEGPGIFLQGLAVYDRLGVLEKGKNLEESVVQQAFLWALENDVPLAGFTGDEAVTLKMKPELEELHTRYYEPLAVVQPSMDALLGGLPVKKLLFMTEPARIEGLVKPHWMAALNNSSAETTQACPDMLEVVSAGVNKWTGMRSLMASLGIPQAATMAMGDGMNDYPIVSQAAIGVAMGNAQPEVKAAATCVVSDNNSGGIAEALERFILSTP</sequence>
<protein>
    <submittedName>
        <fullName evidence="9">Uncharacterized protein</fullName>
    </submittedName>
</protein>
<evidence type="ECO:0000256" key="1">
    <source>
        <dbReference type="ARBA" id="ARBA00001947"/>
    </source>
</evidence>
<dbReference type="Pfam" id="PF08282">
    <property type="entry name" value="Hydrolase_3"/>
    <property type="match status" value="1"/>
</dbReference>
<dbReference type="InterPro" id="IPR023091">
    <property type="entry name" value="MetalPrtase_cat_dom_sf_prd"/>
</dbReference>
<dbReference type="PANTHER" id="PTHR46986">
    <property type="entry name" value="ENDORIBONUCLEASE YBEY, CHLOROPLASTIC"/>
    <property type="match status" value="1"/>
</dbReference>
<dbReference type="Gene3D" id="3.40.390.30">
    <property type="entry name" value="Metalloproteases ('zincins'), catalytic domain"/>
    <property type="match status" value="1"/>
</dbReference>
<dbReference type="NCBIfam" id="TIGR00043">
    <property type="entry name" value="rRNA maturation RNase YbeY"/>
    <property type="match status" value="1"/>
</dbReference>
<dbReference type="AlphaFoldDB" id="A0AAW1TF94"/>
<accession>A0AAW1TF94</accession>
<name>A0AAW1TF94_9CHLO</name>
<evidence type="ECO:0000256" key="6">
    <source>
        <dbReference type="ARBA" id="ARBA00022801"/>
    </source>
</evidence>
<comment type="caution">
    <text evidence="9">The sequence shown here is derived from an EMBL/GenBank/DDBJ whole genome shotgun (WGS) entry which is preliminary data.</text>
</comment>
<gene>
    <name evidence="9" type="ORF">WJX84_002155</name>
</gene>
<dbReference type="SUPFAM" id="SSF55486">
    <property type="entry name" value="Metalloproteases ('zincins'), catalytic domain"/>
    <property type="match status" value="1"/>
</dbReference>
<dbReference type="SFLD" id="SFLDS00003">
    <property type="entry name" value="Haloacid_Dehalogenase"/>
    <property type="match status" value="1"/>
</dbReference>
<evidence type="ECO:0000256" key="3">
    <source>
        <dbReference type="ARBA" id="ARBA00022722"/>
    </source>
</evidence>
<dbReference type="InterPro" id="IPR020549">
    <property type="entry name" value="YbeY_CS"/>
</dbReference>
<keyword evidence="4" id="KW-0479">Metal-binding</keyword>
<dbReference type="EMBL" id="JALJOV010000086">
    <property type="protein sequence ID" value="KAK9867453.1"/>
    <property type="molecule type" value="Genomic_DNA"/>
</dbReference>
<dbReference type="Pfam" id="PF02130">
    <property type="entry name" value="YbeY"/>
    <property type="match status" value="1"/>
</dbReference>
<dbReference type="Gene3D" id="3.30.1240.10">
    <property type="match status" value="1"/>
</dbReference>
<dbReference type="HAMAP" id="MF_00009">
    <property type="entry name" value="Endoribonucl_YbeY"/>
    <property type="match status" value="1"/>
</dbReference>
<proteinExistence type="inferred from homology"/>
<evidence type="ECO:0000256" key="8">
    <source>
        <dbReference type="SAM" id="MobiDB-lite"/>
    </source>
</evidence>
<keyword evidence="7" id="KW-0862">Zinc</keyword>
<evidence type="ECO:0000313" key="9">
    <source>
        <dbReference type="EMBL" id="KAK9867453.1"/>
    </source>
</evidence>
<dbReference type="GO" id="GO:0004222">
    <property type="term" value="F:metalloendopeptidase activity"/>
    <property type="evidence" value="ECO:0007669"/>
    <property type="project" value="InterPro"/>
</dbReference>
<dbReference type="InterPro" id="IPR036412">
    <property type="entry name" value="HAD-like_sf"/>
</dbReference>
<dbReference type="GO" id="GO:0006364">
    <property type="term" value="P:rRNA processing"/>
    <property type="evidence" value="ECO:0007669"/>
    <property type="project" value="InterPro"/>
</dbReference>
<keyword evidence="3" id="KW-0540">Nuclease</keyword>
<dbReference type="GO" id="GO:0004519">
    <property type="term" value="F:endonuclease activity"/>
    <property type="evidence" value="ECO:0007669"/>
    <property type="project" value="UniProtKB-KW"/>
</dbReference>
<dbReference type="InterPro" id="IPR002036">
    <property type="entry name" value="YbeY"/>
</dbReference>
<dbReference type="GO" id="GO:0046872">
    <property type="term" value="F:metal ion binding"/>
    <property type="evidence" value="ECO:0007669"/>
    <property type="project" value="UniProtKB-KW"/>
</dbReference>
<dbReference type="Proteomes" id="UP001485043">
    <property type="component" value="Unassembled WGS sequence"/>
</dbReference>
<evidence type="ECO:0000256" key="4">
    <source>
        <dbReference type="ARBA" id="ARBA00022723"/>
    </source>
</evidence>
<comment type="similarity">
    <text evidence="2">Belongs to the endoribonuclease YbeY family.</text>
</comment>
<dbReference type="InterPro" id="IPR023214">
    <property type="entry name" value="HAD_sf"/>
</dbReference>